<evidence type="ECO:0000313" key="7">
    <source>
        <dbReference type="Proteomes" id="UP000295680"/>
    </source>
</evidence>
<organism evidence="6 7">
    <name type="scientific">Actinocrispum wychmicini</name>
    <dbReference type="NCBI Taxonomy" id="1213861"/>
    <lineage>
        <taxon>Bacteria</taxon>
        <taxon>Bacillati</taxon>
        <taxon>Actinomycetota</taxon>
        <taxon>Actinomycetes</taxon>
        <taxon>Pseudonocardiales</taxon>
        <taxon>Pseudonocardiaceae</taxon>
        <taxon>Actinocrispum</taxon>
    </lineage>
</organism>
<proteinExistence type="predicted"/>
<accession>A0A4R2K539</accession>
<dbReference type="InterPro" id="IPR054613">
    <property type="entry name" value="Peptidase_S78_dom"/>
</dbReference>
<keyword evidence="7" id="KW-1185">Reference proteome</keyword>
<dbReference type="EMBL" id="SLWS01000001">
    <property type="protein sequence ID" value="TCO64946.1"/>
    <property type="molecule type" value="Genomic_DNA"/>
</dbReference>
<evidence type="ECO:0000256" key="1">
    <source>
        <dbReference type="ARBA" id="ARBA00022612"/>
    </source>
</evidence>
<evidence type="ECO:0000256" key="3">
    <source>
        <dbReference type="ARBA" id="ARBA00022801"/>
    </source>
</evidence>
<gene>
    <name evidence="6" type="ORF">EV192_101730</name>
</gene>
<dbReference type="AlphaFoldDB" id="A0A4R2K539"/>
<evidence type="ECO:0000256" key="4">
    <source>
        <dbReference type="SAM" id="MobiDB-lite"/>
    </source>
</evidence>
<protein>
    <recommendedName>
        <fullName evidence="5">Prohead serine protease domain-containing protein</fullName>
    </recommendedName>
</protein>
<keyword evidence="3" id="KW-0378">Hydrolase</keyword>
<feature type="domain" description="Prohead serine protease" evidence="5">
    <location>
        <begin position="23"/>
        <end position="176"/>
    </location>
</feature>
<dbReference type="Proteomes" id="UP000295680">
    <property type="component" value="Unassembled WGS sequence"/>
</dbReference>
<name>A0A4R2K539_9PSEU</name>
<dbReference type="GO" id="GO:0008233">
    <property type="term" value="F:peptidase activity"/>
    <property type="evidence" value="ECO:0007669"/>
    <property type="project" value="UniProtKB-KW"/>
</dbReference>
<comment type="caution">
    <text evidence="6">The sequence shown here is derived from an EMBL/GenBank/DDBJ whole genome shotgun (WGS) entry which is preliminary data.</text>
</comment>
<dbReference type="GO" id="GO:0006508">
    <property type="term" value="P:proteolysis"/>
    <property type="evidence" value="ECO:0007669"/>
    <property type="project" value="UniProtKB-KW"/>
</dbReference>
<dbReference type="InterPro" id="IPR006433">
    <property type="entry name" value="Prohead_protease"/>
</dbReference>
<keyword evidence="2" id="KW-0645">Protease</keyword>
<evidence type="ECO:0000313" key="6">
    <source>
        <dbReference type="EMBL" id="TCO64946.1"/>
    </source>
</evidence>
<reference evidence="6 7" key="1">
    <citation type="submission" date="2019-03" db="EMBL/GenBank/DDBJ databases">
        <title>Genomic Encyclopedia of Type Strains, Phase IV (KMG-IV): sequencing the most valuable type-strain genomes for metagenomic binning, comparative biology and taxonomic classification.</title>
        <authorList>
            <person name="Goeker M."/>
        </authorList>
    </citation>
    <scope>NUCLEOTIDE SEQUENCE [LARGE SCALE GENOMIC DNA]</scope>
    <source>
        <strain evidence="6 7">DSM 45934</strain>
    </source>
</reference>
<keyword evidence="1" id="KW-1188">Viral release from host cell</keyword>
<feature type="region of interest" description="Disordered" evidence="4">
    <location>
        <begin position="244"/>
        <end position="268"/>
    </location>
</feature>
<dbReference type="NCBIfam" id="TIGR01543">
    <property type="entry name" value="proheadase_HK97"/>
    <property type="match status" value="1"/>
</dbReference>
<dbReference type="RefSeq" id="WP_132111017.1">
    <property type="nucleotide sequence ID" value="NZ_SLWS01000001.1"/>
</dbReference>
<dbReference type="Pfam" id="PF04586">
    <property type="entry name" value="Peptidase_S78"/>
    <property type="match status" value="1"/>
</dbReference>
<sequence>MKTKQDRAALTGGTERRAYPVQLEVRQQAGGTVKLDGYASVTEQVYEMWDWLGPYGEIVRLGAFTKTLSENPATQLLLNHGGLSMAYTRAGTLRLAEDSTGLHMTAEVNTARTDVRDMVTAIEDGNVDEMSFAFRVLRQQWSPDYDQRDILEVDIHRGDVSVVNFGANPATSVQAMRALQVPALSRSSRFAEVARSVLLQRAGTTLTAATIGQLYRVLGLVATADDADTEAKAALAELLGLAQPDDTAPEPAESSVYSLLAQPQRPAQQRETAPLALYLAQAQALDR</sequence>
<evidence type="ECO:0000256" key="2">
    <source>
        <dbReference type="ARBA" id="ARBA00022670"/>
    </source>
</evidence>
<evidence type="ECO:0000259" key="5">
    <source>
        <dbReference type="Pfam" id="PF04586"/>
    </source>
</evidence>
<dbReference type="OrthoDB" id="9804926at2"/>